<dbReference type="InterPro" id="IPR021224">
    <property type="entry name" value="DUF2690"/>
</dbReference>
<evidence type="ECO:0000259" key="3">
    <source>
        <dbReference type="SMART" id="SM00530"/>
    </source>
</evidence>
<feature type="domain" description="HTH cro/C1-type" evidence="3">
    <location>
        <begin position="24"/>
        <end position="79"/>
    </location>
</feature>
<dbReference type="Pfam" id="PF10901">
    <property type="entry name" value="DUF2690"/>
    <property type="match status" value="1"/>
</dbReference>
<dbReference type="InterPro" id="IPR001387">
    <property type="entry name" value="Cro/C1-type_HTH"/>
</dbReference>
<dbReference type="AlphaFoldDB" id="A0ABC8BPD8"/>
<evidence type="ECO:0000256" key="2">
    <source>
        <dbReference type="SAM" id="Phobius"/>
    </source>
</evidence>
<keyword evidence="2" id="KW-0812">Transmembrane</keyword>
<dbReference type="Gene3D" id="1.10.260.40">
    <property type="entry name" value="lambda repressor-like DNA-binding domains"/>
    <property type="match status" value="1"/>
</dbReference>
<name>A0ABC8BPD8_9ACTN</name>
<keyword evidence="2" id="KW-1133">Transmembrane helix</keyword>
<sequence length="307" mass="33079">MEGVTRMSLPPPERTAEESACVEALRVLRLRSGLSLKELADRTPYSKSSWERYLNGKTHPPRAAVVALCRLARQPPAHPLALWERAETARNRPPRGGERKAGPASAQVPVPAQVPAPAPVPEPAPAPVPAPVPVREQSPPPERRHRRPSVRHVRVGAVLAVALLGAVWLVMAGAWRSESSGVPAAEPEFACHGQRCTGQDVIATRCGMHPETVSTHRPEPGIRIDLRYEAGCGAGWARVWGQRVGDVFTVSVAGGEPQTVDVPDTYATGRRLHTPMVATDRPETLRVCARLGPDGHRECYTPAPGPS</sequence>
<dbReference type="SMART" id="SM00530">
    <property type="entry name" value="HTH_XRE"/>
    <property type="match status" value="1"/>
</dbReference>
<dbReference type="CDD" id="cd00093">
    <property type="entry name" value="HTH_XRE"/>
    <property type="match status" value="1"/>
</dbReference>
<keyword evidence="5" id="KW-1185">Reference proteome</keyword>
<feature type="compositionally biased region" description="Basic and acidic residues" evidence="1">
    <location>
        <begin position="84"/>
        <end position="101"/>
    </location>
</feature>
<dbReference type="SUPFAM" id="SSF47413">
    <property type="entry name" value="lambda repressor-like DNA-binding domains"/>
    <property type="match status" value="1"/>
</dbReference>
<keyword evidence="2" id="KW-0472">Membrane</keyword>
<dbReference type="KEGG" id="kab:B7C62_08425"/>
<proteinExistence type="predicted"/>
<protein>
    <recommendedName>
        <fullName evidence="3">HTH cro/C1-type domain-containing protein</fullName>
    </recommendedName>
</protein>
<evidence type="ECO:0000313" key="4">
    <source>
        <dbReference type="EMBL" id="ARF72296.1"/>
    </source>
</evidence>
<evidence type="ECO:0000256" key="1">
    <source>
        <dbReference type="SAM" id="MobiDB-lite"/>
    </source>
</evidence>
<evidence type="ECO:0000313" key="5">
    <source>
        <dbReference type="Proteomes" id="UP000192251"/>
    </source>
</evidence>
<feature type="transmembrane region" description="Helical" evidence="2">
    <location>
        <begin position="153"/>
        <end position="175"/>
    </location>
</feature>
<dbReference type="InterPro" id="IPR010982">
    <property type="entry name" value="Lambda_DNA-bd_dom_sf"/>
</dbReference>
<dbReference type="Pfam" id="PF13560">
    <property type="entry name" value="HTH_31"/>
    <property type="match status" value="1"/>
</dbReference>
<feature type="region of interest" description="Disordered" evidence="1">
    <location>
        <begin position="80"/>
        <end position="149"/>
    </location>
</feature>
<organism evidence="4 5">
    <name type="scientific">Kitasatospora albolonga</name>
    <dbReference type="NCBI Taxonomy" id="68173"/>
    <lineage>
        <taxon>Bacteria</taxon>
        <taxon>Bacillati</taxon>
        <taxon>Actinomycetota</taxon>
        <taxon>Actinomycetes</taxon>
        <taxon>Kitasatosporales</taxon>
        <taxon>Streptomycetaceae</taxon>
        <taxon>Kitasatospora</taxon>
    </lineage>
</organism>
<feature type="compositionally biased region" description="Pro residues" evidence="1">
    <location>
        <begin position="112"/>
        <end position="132"/>
    </location>
</feature>
<accession>A0ABC8BPD8</accession>
<dbReference type="Proteomes" id="UP000192251">
    <property type="component" value="Chromosome"/>
</dbReference>
<dbReference type="EMBL" id="CP020563">
    <property type="protein sequence ID" value="ARF72296.1"/>
    <property type="molecule type" value="Genomic_DNA"/>
</dbReference>
<gene>
    <name evidence="4" type="ORF">B7C62_08425</name>
</gene>
<reference evidence="4 5" key="1">
    <citation type="submission" date="2017-04" db="EMBL/GenBank/DDBJ databases">
        <title>The complete genome sequence of Streptomyces albolongus YIM 101047, the producer of novel bafilomycins and novel odoriferous sesquiterpenoids.</title>
        <authorList>
            <person name="Yin M."/>
            <person name="Jiang Y."/>
        </authorList>
    </citation>
    <scope>NUCLEOTIDE SEQUENCE [LARGE SCALE GENOMIC DNA]</scope>
    <source>
        <strain evidence="4 5">YIM 101047</strain>
    </source>
</reference>